<comment type="subcellular location">
    <subcellularLocation>
        <location evidence="1">Cell membrane</location>
        <topology evidence="1">Multi-pass membrane protein</topology>
    </subcellularLocation>
</comment>
<evidence type="ECO:0000256" key="5">
    <source>
        <dbReference type="ARBA" id="ARBA00022692"/>
    </source>
</evidence>
<evidence type="ECO:0000313" key="11">
    <source>
        <dbReference type="Proteomes" id="UP000253141"/>
    </source>
</evidence>
<evidence type="ECO:0000256" key="7">
    <source>
        <dbReference type="ARBA" id="ARBA00023136"/>
    </source>
</evidence>
<organism evidence="10 11">
    <name type="scientific">Runella aurantiaca</name>
    <dbReference type="NCBI Taxonomy" id="2282308"/>
    <lineage>
        <taxon>Bacteria</taxon>
        <taxon>Pseudomonadati</taxon>
        <taxon>Bacteroidota</taxon>
        <taxon>Cytophagia</taxon>
        <taxon>Cytophagales</taxon>
        <taxon>Spirosomataceae</taxon>
        <taxon>Runella</taxon>
    </lineage>
</organism>
<feature type="transmembrane region" description="Helical" evidence="8">
    <location>
        <begin position="84"/>
        <end position="104"/>
    </location>
</feature>
<keyword evidence="3" id="KW-0328">Glycosyltransferase</keyword>
<name>A0A369IFZ3_9BACT</name>
<keyword evidence="4 10" id="KW-0808">Transferase</keyword>
<dbReference type="OrthoDB" id="915404at2"/>
<dbReference type="PANTHER" id="PTHR33908:SF11">
    <property type="entry name" value="MEMBRANE PROTEIN"/>
    <property type="match status" value="1"/>
</dbReference>
<feature type="transmembrane region" description="Helical" evidence="8">
    <location>
        <begin position="389"/>
        <end position="408"/>
    </location>
</feature>
<evidence type="ECO:0000313" key="10">
    <source>
        <dbReference type="EMBL" id="RDB05566.1"/>
    </source>
</evidence>
<sequence length="444" mass="51511">MLISFFERERALTFLLWFGIALRVFLYFFISPYGADAHGEIINFIATQHRLPLTREIFCAMHPPLYYLLAQPFFAFDTLSSLKVTQLLSVILSCLNLYVLYLLAKHYFSHVLTRNVSFLLAIFLHSYITFSLYVTNDSLAFTVGTWCFWLLSRFFQSPSPKTERWLALALGIGLLTKGTFLAFVPIIFGAIALTLWYFKIKWQKIVLRLMILGFITGIIGSYKFAENWYYEGKPVVHNMDIFPLSDQKMYTGPKSYYGFHLVRLMKSPVIYHGDEKLLHVYPILFYSTFWYKFADLENDFTLGVKTRFRYIGSLIYLVAMIPTLIILLGLGLLIRQTVLFLTKISSLTATEFRENIEKSTWLGLLVVSVALVLTAGFRYDAWSCFQGRLFLQSFFSILAMFYMGLSYLQMRSAFLYKIGLFSMIGLAFLYSIYFGIESLFKFIA</sequence>
<dbReference type="GO" id="GO:0016763">
    <property type="term" value="F:pentosyltransferase activity"/>
    <property type="evidence" value="ECO:0007669"/>
    <property type="project" value="TreeGrafter"/>
</dbReference>
<evidence type="ECO:0000256" key="2">
    <source>
        <dbReference type="ARBA" id="ARBA00022475"/>
    </source>
</evidence>
<keyword evidence="6 8" id="KW-1133">Transmembrane helix</keyword>
<feature type="transmembrane region" description="Helical" evidence="8">
    <location>
        <begin position="414"/>
        <end position="436"/>
    </location>
</feature>
<feature type="transmembrane region" description="Helical" evidence="8">
    <location>
        <begin position="12"/>
        <end position="30"/>
    </location>
</feature>
<dbReference type="GO" id="GO:0005886">
    <property type="term" value="C:plasma membrane"/>
    <property type="evidence" value="ECO:0007669"/>
    <property type="project" value="UniProtKB-SubCell"/>
</dbReference>
<protein>
    <submittedName>
        <fullName evidence="10">Phospholipid carrier-dependent glycosyltransferase</fullName>
    </submittedName>
</protein>
<keyword evidence="11" id="KW-1185">Reference proteome</keyword>
<proteinExistence type="predicted"/>
<dbReference type="PANTHER" id="PTHR33908">
    <property type="entry name" value="MANNOSYLTRANSFERASE YKCB-RELATED"/>
    <property type="match status" value="1"/>
</dbReference>
<dbReference type="AlphaFoldDB" id="A0A369IFZ3"/>
<feature type="transmembrane region" description="Helical" evidence="8">
    <location>
        <begin position="165"/>
        <end position="198"/>
    </location>
</feature>
<dbReference type="RefSeq" id="WP_114461572.1">
    <property type="nucleotide sequence ID" value="NZ_QPIW01000009.1"/>
</dbReference>
<feature type="transmembrane region" description="Helical" evidence="8">
    <location>
        <begin position="314"/>
        <end position="334"/>
    </location>
</feature>
<reference evidence="10 11" key="1">
    <citation type="submission" date="2018-07" db="EMBL/GenBank/DDBJ databases">
        <title>Genome analysis of Runella aurantiaca.</title>
        <authorList>
            <person name="Yang X."/>
        </authorList>
    </citation>
    <scope>NUCLEOTIDE SEQUENCE [LARGE SCALE GENOMIC DNA]</scope>
    <source>
        <strain evidence="10 11">YX9</strain>
    </source>
</reference>
<gene>
    <name evidence="10" type="ORF">DVG78_13365</name>
</gene>
<feature type="domain" description="Glycosyltransferase RgtA/B/C/D-like" evidence="9">
    <location>
        <begin position="62"/>
        <end position="214"/>
    </location>
</feature>
<feature type="transmembrane region" description="Helical" evidence="8">
    <location>
        <begin position="205"/>
        <end position="225"/>
    </location>
</feature>
<evidence type="ECO:0000256" key="8">
    <source>
        <dbReference type="SAM" id="Phobius"/>
    </source>
</evidence>
<feature type="transmembrane region" description="Helical" evidence="8">
    <location>
        <begin position="360"/>
        <end position="377"/>
    </location>
</feature>
<dbReference type="EMBL" id="QPIW01000009">
    <property type="protein sequence ID" value="RDB05566.1"/>
    <property type="molecule type" value="Genomic_DNA"/>
</dbReference>
<keyword evidence="7 8" id="KW-0472">Membrane</keyword>
<dbReference type="Pfam" id="PF13231">
    <property type="entry name" value="PMT_2"/>
    <property type="match status" value="1"/>
</dbReference>
<dbReference type="InterPro" id="IPR050297">
    <property type="entry name" value="LipidA_mod_glycosyltrf_83"/>
</dbReference>
<dbReference type="Proteomes" id="UP000253141">
    <property type="component" value="Unassembled WGS sequence"/>
</dbReference>
<evidence type="ECO:0000256" key="3">
    <source>
        <dbReference type="ARBA" id="ARBA00022676"/>
    </source>
</evidence>
<keyword evidence="2" id="KW-1003">Cell membrane</keyword>
<evidence type="ECO:0000256" key="6">
    <source>
        <dbReference type="ARBA" id="ARBA00022989"/>
    </source>
</evidence>
<comment type="caution">
    <text evidence="10">The sequence shown here is derived from an EMBL/GenBank/DDBJ whole genome shotgun (WGS) entry which is preliminary data.</text>
</comment>
<accession>A0A369IFZ3</accession>
<evidence type="ECO:0000256" key="4">
    <source>
        <dbReference type="ARBA" id="ARBA00022679"/>
    </source>
</evidence>
<evidence type="ECO:0000259" key="9">
    <source>
        <dbReference type="Pfam" id="PF13231"/>
    </source>
</evidence>
<keyword evidence="5 8" id="KW-0812">Transmembrane</keyword>
<dbReference type="GO" id="GO:0009103">
    <property type="term" value="P:lipopolysaccharide biosynthetic process"/>
    <property type="evidence" value="ECO:0007669"/>
    <property type="project" value="UniProtKB-ARBA"/>
</dbReference>
<feature type="transmembrane region" description="Helical" evidence="8">
    <location>
        <begin position="116"/>
        <end position="134"/>
    </location>
</feature>
<evidence type="ECO:0000256" key="1">
    <source>
        <dbReference type="ARBA" id="ARBA00004651"/>
    </source>
</evidence>
<dbReference type="InterPro" id="IPR038731">
    <property type="entry name" value="RgtA/B/C-like"/>
</dbReference>